<dbReference type="AlphaFoldDB" id="A0AAD1HKT1"/>
<name>A0AAD1HKT1_9MYCO</name>
<dbReference type="NCBIfam" id="TIGR00229">
    <property type="entry name" value="sensory_box"/>
    <property type="match status" value="1"/>
</dbReference>
<keyword evidence="3" id="KW-0597">Phosphoprotein</keyword>
<dbReference type="SUPFAM" id="SSF55785">
    <property type="entry name" value="PYP-like sensor domain (PAS domain)"/>
    <property type="match status" value="1"/>
</dbReference>
<dbReference type="KEGG" id="maic:MAIC_14230"/>
<sequence length="199" mass="22849">MRYFFADDRWEWSDEVARMHGYEPGTVTPTTELVLSHKHPDDRDELSELLQRIRRTREPFSTRHRIRDKHGRIHHVVVVGNQLRDDAGEIIGSDGFYIDMSGDLRSAQEQVSNEVEDIAARRSPIDQAKGMLMMVYSISADAAFDLLRWRSQETNVKLRDLAQQVTTDFQSVPHDGAMPARSVYDELLMTAHLRVGGID</sequence>
<evidence type="ECO:0000313" key="9">
    <source>
        <dbReference type="Proteomes" id="UP000467327"/>
    </source>
</evidence>
<dbReference type="GO" id="GO:0003723">
    <property type="term" value="F:RNA binding"/>
    <property type="evidence" value="ECO:0007669"/>
    <property type="project" value="InterPro"/>
</dbReference>
<protein>
    <recommendedName>
        <fullName evidence="2">histidine kinase</fullName>
        <ecNumber evidence="2">2.7.13.3</ecNumber>
    </recommendedName>
</protein>
<dbReference type="Gene3D" id="3.30.450.20">
    <property type="entry name" value="PAS domain"/>
    <property type="match status" value="1"/>
</dbReference>
<keyword evidence="5" id="KW-0418">Kinase</keyword>
<dbReference type="InterPro" id="IPR000014">
    <property type="entry name" value="PAS"/>
</dbReference>
<evidence type="ECO:0000256" key="3">
    <source>
        <dbReference type="ARBA" id="ARBA00022553"/>
    </source>
</evidence>
<dbReference type="InterPro" id="IPR013655">
    <property type="entry name" value="PAS_fold_3"/>
</dbReference>
<dbReference type="SMART" id="SM01012">
    <property type="entry name" value="ANTAR"/>
    <property type="match status" value="1"/>
</dbReference>
<evidence type="ECO:0000256" key="2">
    <source>
        <dbReference type="ARBA" id="ARBA00012438"/>
    </source>
</evidence>
<dbReference type="SUPFAM" id="SSF52172">
    <property type="entry name" value="CheY-like"/>
    <property type="match status" value="1"/>
</dbReference>
<evidence type="ECO:0000256" key="4">
    <source>
        <dbReference type="ARBA" id="ARBA00022679"/>
    </source>
</evidence>
<keyword evidence="4" id="KW-0808">Transferase</keyword>
<feature type="domain" description="ANTAR" evidence="7">
    <location>
        <begin position="105"/>
        <end position="166"/>
    </location>
</feature>
<evidence type="ECO:0000256" key="1">
    <source>
        <dbReference type="ARBA" id="ARBA00000085"/>
    </source>
</evidence>
<dbReference type="EMBL" id="AP022561">
    <property type="protein sequence ID" value="BBX06620.1"/>
    <property type="molecule type" value="Genomic_DNA"/>
</dbReference>
<dbReference type="PANTHER" id="PTHR43304">
    <property type="entry name" value="PHYTOCHROME-LIKE PROTEIN CPH1"/>
    <property type="match status" value="1"/>
</dbReference>
<dbReference type="Proteomes" id="UP000467327">
    <property type="component" value="Chromosome"/>
</dbReference>
<dbReference type="PANTHER" id="PTHR43304:SF1">
    <property type="entry name" value="PAC DOMAIN-CONTAINING PROTEIN"/>
    <property type="match status" value="1"/>
</dbReference>
<organism evidence="8 9">
    <name type="scientific">Mycolicibacterium aichiense</name>
    <dbReference type="NCBI Taxonomy" id="1799"/>
    <lineage>
        <taxon>Bacteria</taxon>
        <taxon>Bacillati</taxon>
        <taxon>Actinomycetota</taxon>
        <taxon>Actinomycetes</taxon>
        <taxon>Mycobacteriales</taxon>
        <taxon>Mycobacteriaceae</taxon>
        <taxon>Mycolicibacterium</taxon>
    </lineage>
</organism>
<comment type="catalytic activity">
    <reaction evidence="1">
        <text>ATP + protein L-histidine = ADP + protein N-phospho-L-histidine.</text>
        <dbReference type="EC" id="2.7.13.3"/>
    </reaction>
</comment>
<feature type="domain" description="PAS" evidence="6">
    <location>
        <begin position="12"/>
        <end position="57"/>
    </location>
</feature>
<dbReference type="InterPro" id="IPR052162">
    <property type="entry name" value="Sensor_kinase/Photoreceptor"/>
</dbReference>
<evidence type="ECO:0000256" key="5">
    <source>
        <dbReference type="ARBA" id="ARBA00022777"/>
    </source>
</evidence>
<dbReference type="PROSITE" id="PS50921">
    <property type="entry name" value="ANTAR"/>
    <property type="match status" value="1"/>
</dbReference>
<dbReference type="Pfam" id="PF03861">
    <property type="entry name" value="ANTAR"/>
    <property type="match status" value="1"/>
</dbReference>
<evidence type="ECO:0000259" key="7">
    <source>
        <dbReference type="PROSITE" id="PS50921"/>
    </source>
</evidence>
<dbReference type="InterPro" id="IPR035965">
    <property type="entry name" value="PAS-like_dom_sf"/>
</dbReference>
<evidence type="ECO:0000259" key="6">
    <source>
        <dbReference type="PROSITE" id="PS50112"/>
    </source>
</evidence>
<dbReference type="InterPro" id="IPR011006">
    <property type="entry name" value="CheY-like_superfamily"/>
</dbReference>
<dbReference type="PROSITE" id="PS50112">
    <property type="entry name" value="PAS"/>
    <property type="match status" value="1"/>
</dbReference>
<dbReference type="InterPro" id="IPR036388">
    <property type="entry name" value="WH-like_DNA-bd_sf"/>
</dbReference>
<accession>A0AAD1HKT1</accession>
<evidence type="ECO:0000313" key="8">
    <source>
        <dbReference type="EMBL" id="BBX06620.1"/>
    </source>
</evidence>
<gene>
    <name evidence="8" type="ORF">MAIC_14230</name>
</gene>
<proteinExistence type="predicted"/>
<keyword evidence="9" id="KW-1185">Reference proteome</keyword>
<dbReference type="GO" id="GO:0004673">
    <property type="term" value="F:protein histidine kinase activity"/>
    <property type="evidence" value="ECO:0007669"/>
    <property type="project" value="UniProtKB-EC"/>
</dbReference>
<dbReference type="Gene3D" id="1.10.10.10">
    <property type="entry name" value="Winged helix-like DNA-binding domain superfamily/Winged helix DNA-binding domain"/>
    <property type="match status" value="1"/>
</dbReference>
<reference evidence="8 9" key="1">
    <citation type="journal article" date="2019" name="Emerg. Microbes Infect.">
        <title>Comprehensive subspecies identification of 175 nontuberculous mycobacteria species based on 7547 genomic profiles.</title>
        <authorList>
            <person name="Matsumoto Y."/>
            <person name="Kinjo T."/>
            <person name="Motooka D."/>
            <person name="Nabeya D."/>
            <person name="Jung N."/>
            <person name="Uechi K."/>
            <person name="Horii T."/>
            <person name="Iida T."/>
            <person name="Fujita J."/>
            <person name="Nakamura S."/>
        </authorList>
    </citation>
    <scope>NUCLEOTIDE SEQUENCE [LARGE SCALE GENOMIC DNA]</scope>
    <source>
        <strain evidence="8 9">JCM 6376</strain>
    </source>
</reference>
<dbReference type="InterPro" id="IPR005561">
    <property type="entry name" value="ANTAR"/>
</dbReference>
<dbReference type="Pfam" id="PF08447">
    <property type="entry name" value="PAS_3"/>
    <property type="match status" value="1"/>
</dbReference>
<dbReference type="CDD" id="cd00130">
    <property type="entry name" value="PAS"/>
    <property type="match status" value="1"/>
</dbReference>
<dbReference type="EC" id="2.7.13.3" evidence="2"/>